<name>A0A8S5SXL3_9CAUD</name>
<proteinExistence type="predicted"/>
<reference evidence="1" key="1">
    <citation type="journal article" date="2021" name="Proc. Natl. Acad. Sci. U.S.A.">
        <title>A Catalog of Tens of Thousands of Viruses from Human Metagenomes Reveals Hidden Associations with Chronic Diseases.</title>
        <authorList>
            <person name="Tisza M.J."/>
            <person name="Buck C.B."/>
        </authorList>
    </citation>
    <scope>NUCLEOTIDE SEQUENCE</scope>
    <source>
        <strain evidence="1">CtDIL13</strain>
    </source>
</reference>
<accession>A0A8S5SXL3</accession>
<organism evidence="1">
    <name type="scientific">Siphoviridae sp. ctDIL13</name>
    <dbReference type="NCBI Taxonomy" id="2827811"/>
    <lineage>
        <taxon>Viruses</taxon>
        <taxon>Duplodnaviria</taxon>
        <taxon>Heunggongvirae</taxon>
        <taxon>Uroviricota</taxon>
        <taxon>Caudoviricetes</taxon>
    </lineage>
</organism>
<evidence type="ECO:0000313" key="1">
    <source>
        <dbReference type="EMBL" id="DAF55844.1"/>
    </source>
</evidence>
<dbReference type="EMBL" id="BK032701">
    <property type="protein sequence ID" value="DAF55844.1"/>
    <property type="molecule type" value="Genomic_DNA"/>
</dbReference>
<sequence>MDFLKSIIYNSTVCLHHKISCLRYEFTILSLPEKT</sequence>
<protein>
    <submittedName>
        <fullName evidence="1">Uncharacterized protein</fullName>
    </submittedName>
</protein>